<organism evidence="1 2">
    <name type="scientific">Candidatus Accumulibacter aalborgensis</name>
    <dbReference type="NCBI Taxonomy" id="1860102"/>
    <lineage>
        <taxon>Bacteria</taxon>
        <taxon>Pseudomonadati</taxon>
        <taxon>Pseudomonadota</taxon>
        <taxon>Betaproteobacteria</taxon>
        <taxon>Candidatus Accumulibacter</taxon>
    </lineage>
</organism>
<sequence>MPQFAMTLTWREFERQLQPLLAGWSVAQVAEGWRLQQQDRTVDICCQTLPVLQIGAFHLPRLAVSIVFSGGRPEENADFIEDFMRYFRRGGG</sequence>
<gene>
    <name evidence="1" type="ORF">ACCAA_190015</name>
</gene>
<evidence type="ECO:0000313" key="1">
    <source>
        <dbReference type="EMBL" id="SBT04838.1"/>
    </source>
</evidence>
<reference evidence="2" key="1">
    <citation type="submission" date="2016-06" db="EMBL/GenBank/DDBJ databases">
        <authorList>
            <person name="McIlroy S.J."/>
            <person name="Karst S.M."/>
            <person name="Albertsen M."/>
        </authorList>
    </citation>
    <scope>NUCLEOTIDE SEQUENCE [LARGE SCALE GENOMIC DNA]</scope>
</reference>
<dbReference type="STRING" id="1860102.ACCAA_190015"/>
<name>A0A1A8XLL4_9PROT</name>
<evidence type="ECO:0000313" key="2">
    <source>
        <dbReference type="Proteomes" id="UP000199169"/>
    </source>
</evidence>
<proteinExistence type="predicted"/>
<dbReference type="Proteomes" id="UP000199169">
    <property type="component" value="Unassembled WGS sequence"/>
</dbReference>
<accession>A0A1A8XLL4</accession>
<dbReference type="AlphaFoldDB" id="A0A1A8XLL4"/>
<keyword evidence="2" id="KW-1185">Reference proteome</keyword>
<dbReference type="EMBL" id="FLQX01000093">
    <property type="protein sequence ID" value="SBT04838.1"/>
    <property type="molecule type" value="Genomic_DNA"/>
</dbReference>
<protein>
    <submittedName>
        <fullName evidence="1">Uncharacterized protein</fullName>
    </submittedName>
</protein>